<evidence type="ECO:0000256" key="2">
    <source>
        <dbReference type="ARBA" id="ARBA00022505"/>
    </source>
</evidence>
<feature type="chain" id="PRO_5016178308" evidence="7">
    <location>
        <begin position="24"/>
        <end position="254"/>
    </location>
</feature>
<name>A0A2U8FJN7_9PAST</name>
<dbReference type="AlphaFoldDB" id="A0A2U8FJN7"/>
<keyword evidence="3 6" id="KW-0479">Metal-binding</keyword>
<feature type="binding site" evidence="6">
    <location>
        <position position="61"/>
    </location>
    <ligand>
        <name>molybdate</name>
        <dbReference type="ChEBI" id="CHEBI:36264"/>
    </ligand>
</feature>
<dbReference type="PANTHER" id="PTHR30632:SF17">
    <property type="entry name" value="MOLYBDATE-BINDING PROTEIN MODA"/>
    <property type="match status" value="1"/>
</dbReference>
<dbReference type="GO" id="GO:0030973">
    <property type="term" value="F:molybdate ion binding"/>
    <property type="evidence" value="ECO:0007669"/>
    <property type="project" value="TreeGrafter"/>
</dbReference>
<dbReference type="KEGG" id="apor:DDU33_06870"/>
<dbReference type="RefSeq" id="WP_108923986.1">
    <property type="nucleotide sequence ID" value="NZ_CP029206.1"/>
</dbReference>
<gene>
    <name evidence="8" type="ORF">DDU33_06870</name>
</gene>
<evidence type="ECO:0000256" key="1">
    <source>
        <dbReference type="ARBA" id="ARBA00009175"/>
    </source>
</evidence>
<keyword evidence="2 6" id="KW-0500">Molybdenum</keyword>
<dbReference type="EMBL" id="CP029206">
    <property type="protein sequence ID" value="AWI51220.1"/>
    <property type="molecule type" value="Genomic_DNA"/>
</dbReference>
<evidence type="ECO:0000313" key="9">
    <source>
        <dbReference type="Proteomes" id="UP000244920"/>
    </source>
</evidence>
<proteinExistence type="inferred from homology"/>
<sequence>MKKTLTTLALTSAFALLSTTASAENITVFAAASMTNVLQEINKDFEQKYPQDKVTFSFASSSVLAKQIEQDAPADVFISADTKWMDYVKEKQPSKTQNVEVLVKNDLVLIAPISSKIQAENIQSVNFSKELADSYLSVGDPDHVPAGKYAKKALEYYKVWGDVENKLARAKNVRDALSFVERNEAPLGIVYSTDAKVSADKVKIVAVFPQESYGEVVYPAATTSSKPEAKKFLDFLKTPEAKAKFEAAGFYPVQ</sequence>
<dbReference type="InterPro" id="IPR050682">
    <property type="entry name" value="ModA/WtpA"/>
</dbReference>
<comment type="subunit">
    <text evidence="5">The complex is composed of two ATP-binding proteins (ModC), two transmembrane proteins (ModB) and a solute-binding protein (ModA).</text>
</comment>
<evidence type="ECO:0000256" key="5">
    <source>
        <dbReference type="ARBA" id="ARBA00062515"/>
    </source>
</evidence>
<keyword evidence="4 7" id="KW-0732">Signal</keyword>
<dbReference type="Proteomes" id="UP000244920">
    <property type="component" value="Chromosome"/>
</dbReference>
<keyword evidence="9" id="KW-1185">Reference proteome</keyword>
<dbReference type="GO" id="GO:1901359">
    <property type="term" value="F:tungstate binding"/>
    <property type="evidence" value="ECO:0007669"/>
    <property type="project" value="UniProtKB-ARBA"/>
</dbReference>
<dbReference type="GO" id="GO:0046872">
    <property type="term" value="F:metal ion binding"/>
    <property type="evidence" value="ECO:0007669"/>
    <property type="project" value="UniProtKB-KW"/>
</dbReference>
<dbReference type="FunFam" id="3.40.190.10:FF:000035">
    <property type="entry name" value="Molybdate ABC transporter substrate-binding protein"/>
    <property type="match status" value="1"/>
</dbReference>
<feature type="signal peptide" evidence="7">
    <location>
        <begin position="1"/>
        <end position="23"/>
    </location>
</feature>
<dbReference type="InterPro" id="IPR005950">
    <property type="entry name" value="ModA"/>
</dbReference>
<dbReference type="GO" id="GO:0030288">
    <property type="term" value="C:outer membrane-bounded periplasmic space"/>
    <property type="evidence" value="ECO:0007669"/>
    <property type="project" value="TreeGrafter"/>
</dbReference>
<reference evidence="9" key="1">
    <citation type="submission" date="2018-05" db="EMBL/GenBank/DDBJ databases">
        <title>Complete genome sequence of Actinobacillus porcitonsillarum reference strain 9953L55 (CCUG 46996).</title>
        <authorList>
            <person name="Dona V."/>
            <person name="Perreten V."/>
        </authorList>
    </citation>
    <scope>NUCLEOTIDE SEQUENCE [LARGE SCALE GENOMIC DNA]</scope>
    <source>
        <strain evidence="9">9953L55</strain>
    </source>
</reference>
<dbReference type="NCBIfam" id="TIGR01256">
    <property type="entry name" value="modA"/>
    <property type="match status" value="1"/>
</dbReference>
<dbReference type="Gene3D" id="3.40.190.10">
    <property type="entry name" value="Periplasmic binding protein-like II"/>
    <property type="match status" value="2"/>
</dbReference>
<evidence type="ECO:0000256" key="3">
    <source>
        <dbReference type="ARBA" id="ARBA00022723"/>
    </source>
</evidence>
<evidence type="ECO:0000313" key="8">
    <source>
        <dbReference type="EMBL" id="AWI51220.1"/>
    </source>
</evidence>
<dbReference type="SUPFAM" id="SSF53850">
    <property type="entry name" value="Periplasmic binding protein-like II"/>
    <property type="match status" value="1"/>
</dbReference>
<protein>
    <submittedName>
        <fullName evidence="8">Molybdate ABC transporter substrate-binding protein</fullName>
    </submittedName>
</protein>
<dbReference type="GO" id="GO:0015689">
    <property type="term" value="P:molybdate ion transport"/>
    <property type="evidence" value="ECO:0007669"/>
    <property type="project" value="InterPro"/>
</dbReference>
<evidence type="ECO:0000256" key="6">
    <source>
        <dbReference type="PIRSR" id="PIRSR004846-1"/>
    </source>
</evidence>
<organism evidence="8 9">
    <name type="scientific">Actinobacillus porcitonsillarum</name>
    <dbReference type="NCBI Taxonomy" id="189834"/>
    <lineage>
        <taxon>Bacteria</taxon>
        <taxon>Pseudomonadati</taxon>
        <taxon>Pseudomonadota</taxon>
        <taxon>Gammaproteobacteria</taxon>
        <taxon>Pasteurellales</taxon>
        <taxon>Pasteurellaceae</taxon>
        <taxon>Actinobacillus</taxon>
    </lineage>
</organism>
<evidence type="ECO:0000256" key="4">
    <source>
        <dbReference type="ARBA" id="ARBA00022729"/>
    </source>
</evidence>
<comment type="similarity">
    <text evidence="1">Belongs to the bacterial solute-binding protein ModA family.</text>
</comment>
<feature type="binding site" evidence="6">
    <location>
        <position position="173"/>
    </location>
    <ligand>
        <name>molybdate</name>
        <dbReference type="ChEBI" id="CHEBI:36264"/>
    </ligand>
</feature>
<accession>A0A2U8FJN7</accession>
<evidence type="ECO:0000256" key="7">
    <source>
        <dbReference type="SAM" id="SignalP"/>
    </source>
</evidence>
<feature type="binding site" evidence="6">
    <location>
        <position position="33"/>
    </location>
    <ligand>
        <name>molybdate</name>
        <dbReference type="ChEBI" id="CHEBI:36264"/>
    </ligand>
</feature>
<dbReference type="PANTHER" id="PTHR30632">
    <property type="entry name" value="MOLYBDATE-BINDING PERIPLASMIC PROTEIN"/>
    <property type="match status" value="1"/>
</dbReference>
<dbReference type="PIRSF" id="PIRSF004846">
    <property type="entry name" value="ModA"/>
    <property type="match status" value="1"/>
</dbReference>
<dbReference type="Pfam" id="PF13531">
    <property type="entry name" value="SBP_bac_11"/>
    <property type="match status" value="1"/>
</dbReference>
<dbReference type="NCBIfam" id="NF007958">
    <property type="entry name" value="PRK10677.1"/>
    <property type="match status" value="1"/>
</dbReference>
<feature type="binding site" evidence="6">
    <location>
        <position position="146"/>
    </location>
    <ligand>
        <name>molybdate</name>
        <dbReference type="ChEBI" id="CHEBI:36264"/>
    </ligand>
</feature>
<feature type="binding site" evidence="6">
    <location>
        <position position="191"/>
    </location>
    <ligand>
        <name>molybdate</name>
        <dbReference type="ChEBI" id="CHEBI:36264"/>
    </ligand>
</feature>